<sequence length="316" mass="36586">MHGCALSLRMLLERLGYSRVAGVYRHPRRQAIFVGDIIDRGPRIRESLHLVRGMVEAGAAQIVMGNHEYNFLCYCTPGRPGSGLDYLRSHTPRHHRILKETLAEFAGHPQEQQEVLEWIQGLPLFLEFDEFRVIHACWPAALIERFRREYGGNHISTDFLHRSVVPQSFECRLMDQALRGTHLKLPNDEVIMSKDGFQRHFFRTRFWVEAPEYYADVVFQPDPLPEHVARMRLKASDRRNLLHYGADEKLLFIGHYWREGEPEPITDNIACLDYSAVKFGKLVAYRHDHEKRIDPARFVWVDVAREVSAGFGGGPS</sequence>
<dbReference type="PANTHER" id="PTHR42850:SF7">
    <property type="entry name" value="BIS(5'-NUCLEOSYL)-TETRAPHOSPHATASE PRPE [ASYMMETRICAL]"/>
    <property type="match status" value="1"/>
</dbReference>
<dbReference type="Proteomes" id="UP001596422">
    <property type="component" value="Unassembled WGS sequence"/>
</dbReference>
<evidence type="ECO:0000313" key="1">
    <source>
        <dbReference type="EMBL" id="MFC6668850.1"/>
    </source>
</evidence>
<dbReference type="EMBL" id="JBHSWE010000001">
    <property type="protein sequence ID" value="MFC6668850.1"/>
    <property type="molecule type" value="Genomic_DNA"/>
</dbReference>
<dbReference type="PANTHER" id="PTHR42850">
    <property type="entry name" value="METALLOPHOSPHOESTERASE"/>
    <property type="match status" value="1"/>
</dbReference>
<dbReference type="SUPFAM" id="SSF56300">
    <property type="entry name" value="Metallo-dependent phosphatases"/>
    <property type="match status" value="1"/>
</dbReference>
<dbReference type="InterPro" id="IPR050126">
    <property type="entry name" value="Ap4A_hydrolase"/>
</dbReference>
<accession>A0ABW1ZSX7</accession>
<keyword evidence="2" id="KW-1185">Reference proteome</keyword>
<dbReference type="InterPro" id="IPR029052">
    <property type="entry name" value="Metallo-depent_PP-like"/>
</dbReference>
<organism evidence="1 2">
    <name type="scientific">Marinobacterium aestuariivivens</name>
    <dbReference type="NCBI Taxonomy" id="1698799"/>
    <lineage>
        <taxon>Bacteria</taxon>
        <taxon>Pseudomonadati</taxon>
        <taxon>Pseudomonadota</taxon>
        <taxon>Gammaproteobacteria</taxon>
        <taxon>Oceanospirillales</taxon>
        <taxon>Oceanospirillaceae</taxon>
        <taxon>Marinobacterium</taxon>
    </lineage>
</organism>
<evidence type="ECO:0000313" key="2">
    <source>
        <dbReference type="Proteomes" id="UP001596422"/>
    </source>
</evidence>
<comment type="caution">
    <text evidence="1">The sequence shown here is derived from an EMBL/GenBank/DDBJ whole genome shotgun (WGS) entry which is preliminary data.</text>
</comment>
<name>A0ABW1ZSX7_9GAMM</name>
<proteinExistence type="predicted"/>
<gene>
    <name evidence="1" type="ORF">ACFQDL_01005</name>
</gene>
<reference evidence="2" key="1">
    <citation type="journal article" date="2019" name="Int. J. Syst. Evol. Microbiol.">
        <title>The Global Catalogue of Microorganisms (GCM) 10K type strain sequencing project: providing services to taxonomists for standard genome sequencing and annotation.</title>
        <authorList>
            <consortium name="The Broad Institute Genomics Platform"/>
            <consortium name="The Broad Institute Genome Sequencing Center for Infectious Disease"/>
            <person name="Wu L."/>
            <person name="Ma J."/>
        </authorList>
    </citation>
    <scope>NUCLEOTIDE SEQUENCE [LARGE SCALE GENOMIC DNA]</scope>
    <source>
        <strain evidence="2">NBRC 111756</strain>
    </source>
</reference>
<protein>
    <submittedName>
        <fullName evidence="1">Serine/threonine protein phosphatase</fullName>
    </submittedName>
</protein>
<dbReference type="RefSeq" id="WP_379912793.1">
    <property type="nucleotide sequence ID" value="NZ_JBHSWE010000001.1"/>
</dbReference>
<dbReference type="Gene3D" id="3.60.21.10">
    <property type="match status" value="1"/>
</dbReference>